<feature type="transmembrane region" description="Helical" evidence="1">
    <location>
        <begin position="102"/>
        <end position="126"/>
    </location>
</feature>
<reference evidence="2" key="1">
    <citation type="journal article" date="2023" name="IMA Fungus">
        <title>Comparative genomic study of the Penicillium genus elucidates a diverse pangenome and 15 lateral gene transfer events.</title>
        <authorList>
            <person name="Petersen C."/>
            <person name="Sorensen T."/>
            <person name="Nielsen M.R."/>
            <person name="Sondergaard T.E."/>
            <person name="Sorensen J.L."/>
            <person name="Fitzpatrick D.A."/>
            <person name="Frisvad J.C."/>
            <person name="Nielsen K.L."/>
        </authorList>
    </citation>
    <scope>NUCLEOTIDE SEQUENCE</scope>
    <source>
        <strain evidence="2">IBT 17514</strain>
    </source>
</reference>
<reference evidence="2" key="2">
    <citation type="submission" date="2023-01" db="EMBL/GenBank/DDBJ databases">
        <authorList>
            <person name="Petersen C."/>
        </authorList>
    </citation>
    <scope>NUCLEOTIDE SEQUENCE</scope>
    <source>
        <strain evidence="2">IBT 17514</strain>
    </source>
</reference>
<comment type="caution">
    <text evidence="2">The sequence shown here is derived from an EMBL/GenBank/DDBJ whole genome shotgun (WGS) entry which is preliminary data.</text>
</comment>
<evidence type="ECO:0000313" key="2">
    <source>
        <dbReference type="EMBL" id="KAJ5712633.1"/>
    </source>
</evidence>
<protein>
    <submittedName>
        <fullName evidence="2">Uncharacterized protein</fullName>
    </submittedName>
</protein>
<dbReference type="Proteomes" id="UP001215712">
    <property type="component" value="Unassembled WGS sequence"/>
</dbReference>
<feature type="transmembrane region" description="Helical" evidence="1">
    <location>
        <begin position="35"/>
        <end position="57"/>
    </location>
</feature>
<name>A0AAD6HFY0_9EURO</name>
<keyword evidence="1" id="KW-0472">Membrane</keyword>
<feature type="transmembrane region" description="Helical" evidence="1">
    <location>
        <begin position="189"/>
        <end position="212"/>
    </location>
</feature>
<dbReference type="EMBL" id="JAQJAN010000013">
    <property type="protein sequence ID" value="KAJ5712633.1"/>
    <property type="molecule type" value="Genomic_DNA"/>
</dbReference>
<feature type="transmembrane region" description="Helical" evidence="1">
    <location>
        <begin position="146"/>
        <end position="169"/>
    </location>
</feature>
<accession>A0AAD6HFY0</accession>
<organism evidence="2 3">
    <name type="scientific">Penicillium malachiteum</name>
    <dbReference type="NCBI Taxonomy" id="1324776"/>
    <lineage>
        <taxon>Eukaryota</taxon>
        <taxon>Fungi</taxon>
        <taxon>Dikarya</taxon>
        <taxon>Ascomycota</taxon>
        <taxon>Pezizomycotina</taxon>
        <taxon>Eurotiomycetes</taxon>
        <taxon>Eurotiomycetidae</taxon>
        <taxon>Eurotiales</taxon>
        <taxon>Aspergillaceae</taxon>
        <taxon>Penicillium</taxon>
    </lineage>
</organism>
<evidence type="ECO:0000313" key="3">
    <source>
        <dbReference type="Proteomes" id="UP001215712"/>
    </source>
</evidence>
<proteinExistence type="predicted"/>
<gene>
    <name evidence="2" type="ORF">N7493_009101</name>
</gene>
<keyword evidence="3" id="KW-1185">Reference proteome</keyword>
<feature type="transmembrane region" description="Helical" evidence="1">
    <location>
        <begin position="224"/>
        <end position="249"/>
    </location>
</feature>
<keyword evidence="1" id="KW-1133">Transmembrane helix</keyword>
<feature type="transmembrane region" description="Helical" evidence="1">
    <location>
        <begin position="69"/>
        <end position="90"/>
    </location>
</feature>
<sequence>MDLVRRYSYYSYEKTNYWNEEIELSYHYYANKKLYFAQVAFDCLILLALLTFAVWACTIRPTLSPLRGAIAALTIWLLSQVLDVIIDILYLANATVKEYYNIAYILSYLFSLVAYCLVFMVFYSIIHKLLDRLTDSGRPYAILNAFHWGVLAIVTVVSLADFGVYTALIVKEVEENYTVKLLRDSNKLYTARTIIYFIVALEIFSWGIYVALKAGAHRFTSKMPVFAVITGSLCWFGHNLMFAIIAMKYYLGNPFYVSVPVYLALVQDVLQFVFVIGIFTGFLLSMMNWYKLDGGDQNKPATAVQYPYNSAAPGPYPPQLFQQQQYQP</sequence>
<keyword evidence="1" id="KW-0812">Transmembrane</keyword>
<dbReference type="AlphaFoldDB" id="A0AAD6HFY0"/>
<evidence type="ECO:0000256" key="1">
    <source>
        <dbReference type="SAM" id="Phobius"/>
    </source>
</evidence>
<feature type="transmembrane region" description="Helical" evidence="1">
    <location>
        <begin position="269"/>
        <end position="290"/>
    </location>
</feature>